<dbReference type="SUPFAM" id="SSF101148">
    <property type="entry name" value="Plant invertase/pectin methylesterase inhibitor"/>
    <property type="match status" value="1"/>
</dbReference>
<gene>
    <name evidence="4" type="ORF">CRG98_016921</name>
</gene>
<sequence length="167" mass="17935">MNPLVFLLLALVTLPALAQADDIDFLCSKTPFPAVCASTLRADPKSKGATTLKLGLIVVAKVESIVKVALKKVKSSQHSAMDPNLKSALTNCASRYHAILIGDVVASRESLTKGDYKFAEEYMTDASIELGLCEEGFPPRQSSPVKRENNSMKQLAEVAAAISRTLL</sequence>
<dbReference type="CDD" id="cd15796">
    <property type="entry name" value="CIF_like"/>
    <property type="match status" value="1"/>
</dbReference>
<accession>A0A2I0K3D8</accession>
<evidence type="ECO:0000313" key="4">
    <source>
        <dbReference type="EMBL" id="PKI62650.1"/>
    </source>
</evidence>
<dbReference type="InterPro" id="IPR006501">
    <property type="entry name" value="Pectinesterase_inhib_dom"/>
</dbReference>
<dbReference type="Proteomes" id="UP000233551">
    <property type="component" value="Unassembled WGS sequence"/>
</dbReference>
<dbReference type="GeneID" id="116208672"/>
<keyword evidence="1" id="KW-0732">Signal</keyword>
<dbReference type="EMBL" id="PGOL01000953">
    <property type="protein sequence ID" value="PKI62650.1"/>
    <property type="molecule type" value="Genomic_DNA"/>
</dbReference>
<organism evidence="4 5">
    <name type="scientific">Punica granatum</name>
    <name type="common">Pomegranate</name>
    <dbReference type="NCBI Taxonomy" id="22663"/>
    <lineage>
        <taxon>Eukaryota</taxon>
        <taxon>Viridiplantae</taxon>
        <taxon>Streptophyta</taxon>
        <taxon>Embryophyta</taxon>
        <taxon>Tracheophyta</taxon>
        <taxon>Spermatophyta</taxon>
        <taxon>Magnoliopsida</taxon>
        <taxon>eudicotyledons</taxon>
        <taxon>Gunneridae</taxon>
        <taxon>Pentapetalae</taxon>
        <taxon>rosids</taxon>
        <taxon>malvids</taxon>
        <taxon>Myrtales</taxon>
        <taxon>Lythraceae</taxon>
        <taxon>Punica</taxon>
    </lineage>
</organism>
<evidence type="ECO:0000256" key="3">
    <source>
        <dbReference type="ARBA" id="ARBA00038471"/>
    </source>
</evidence>
<comment type="similarity">
    <text evidence="3">Belongs to the PMEI family.</text>
</comment>
<dbReference type="AlphaFoldDB" id="A0A2I0K3D8"/>
<dbReference type="InterPro" id="IPR052421">
    <property type="entry name" value="PCW_Enzyme_Inhibitor"/>
</dbReference>
<evidence type="ECO:0000256" key="1">
    <source>
        <dbReference type="ARBA" id="ARBA00022729"/>
    </source>
</evidence>
<name>A0A2I0K3D8_PUNGR</name>
<dbReference type="InterPro" id="IPR034087">
    <property type="entry name" value="C/VIF1"/>
</dbReference>
<dbReference type="GO" id="GO:0004857">
    <property type="term" value="F:enzyme inhibitor activity"/>
    <property type="evidence" value="ECO:0007669"/>
    <property type="project" value="InterPro"/>
</dbReference>
<protein>
    <submittedName>
        <fullName evidence="4">Uncharacterized protein</fullName>
    </submittedName>
</protein>
<dbReference type="NCBIfam" id="TIGR01614">
    <property type="entry name" value="PME_inhib"/>
    <property type="match status" value="1"/>
</dbReference>
<dbReference type="Gene3D" id="1.20.140.40">
    <property type="entry name" value="Invertase/pectin methylesterase inhibitor family protein"/>
    <property type="match status" value="1"/>
</dbReference>
<dbReference type="OrthoDB" id="1918674at2759"/>
<keyword evidence="2" id="KW-1015">Disulfide bond</keyword>
<proteinExistence type="inferred from homology"/>
<evidence type="ECO:0000256" key="2">
    <source>
        <dbReference type="ARBA" id="ARBA00023157"/>
    </source>
</evidence>
<dbReference type="PANTHER" id="PTHR36710">
    <property type="entry name" value="PECTINESTERASE INHIBITOR-LIKE"/>
    <property type="match status" value="1"/>
</dbReference>
<dbReference type="Pfam" id="PF04043">
    <property type="entry name" value="PMEI"/>
    <property type="match status" value="1"/>
</dbReference>
<comment type="caution">
    <text evidence="4">The sequence shown here is derived from an EMBL/GenBank/DDBJ whole genome shotgun (WGS) entry which is preliminary data.</text>
</comment>
<evidence type="ECO:0000313" key="5">
    <source>
        <dbReference type="Proteomes" id="UP000233551"/>
    </source>
</evidence>
<dbReference type="SMART" id="SM00856">
    <property type="entry name" value="PMEI"/>
    <property type="match status" value="1"/>
</dbReference>
<dbReference type="InterPro" id="IPR035513">
    <property type="entry name" value="Invertase/methylesterase_inhib"/>
</dbReference>
<reference evidence="4 5" key="1">
    <citation type="submission" date="2017-11" db="EMBL/GenBank/DDBJ databases">
        <title>De-novo sequencing of pomegranate (Punica granatum L.) genome.</title>
        <authorList>
            <person name="Akparov Z."/>
            <person name="Amiraslanov A."/>
            <person name="Hajiyeva S."/>
            <person name="Abbasov M."/>
            <person name="Kaur K."/>
            <person name="Hamwieh A."/>
            <person name="Solovyev V."/>
            <person name="Salamov A."/>
            <person name="Braich B."/>
            <person name="Kosarev P."/>
            <person name="Mahmoud A."/>
            <person name="Hajiyev E."/>
            <person name="Babayeva S."/>
            <person name="Izzatullayeva V."/>
            <person name="Mammadov A."/>
            <person name="Mammadov A."/>
            <person name="Sharifova S."/>
            <person name="Ojaghi J."/>
            <person name="Eynullazada K."/>
            <person name="Bayramov B."/>
            <person name="Abdulazimova A."/>
            <person name="Shahmuradov I."/>
        </authorList>
    </citation>
    <scope>NUCLEOTIDE SEQUENCE [LARGE SCALE GENOMIC DNA]</scope>
    <source>
        <strain evidence="5">cv. AG2017</strain>
        <tissue evidence="4">Leaf</tissue>
    </source>
</reference>
<dbReference type="PANTHER" id="PTHR36710:SF18">
    <property type="entry name" value="PECTINESTERASE INHIBITOR 5-RELATED"/>
    <property type="match status" value="1"/>
</dbReference>
<keyword evidence="5" id="KW-1185">Reference proteome</keyword>